<dbReference type="GO" id="GO:0008360">
    <property type="term" value="P:regulation of cell shape"/>
    <property type="evidence" value="ECO:0007669"/>
    <property type="project" value="UniProtKB-KW"/>
</dbReference>
<dbReference type="GO" id="GO:0009252">
    <property type="term" value="P:peptidoglycan biosynthetic process"/>
    <property type="evidence" value="ECO:0007669"/>
    <property type="project" value="UniProtKB-KW"/>
</dbReference>
<evidence type="ECO:0000256" key="6">
    <source>
        <dbReference type="ARBA" id="ARBA00022960"/>
    </source>
</evidence>
<dbReference type="EMBL" id="BARV01005861">
    <property type="protein sequence ID" value="GAI04426.1"/>
    <property type="molecule type" value="Genomic_DNA"/>
</dbReference>
<dbReference type="PANTHER" id="PTHR43783">
    <property type="entry name" value="UDP-N-ACETYLGLUCOSAMINE 1-CARBOXYVINYLTRANSFERASE"/>
    <property type="match status" value="1"/>
</dbReference>
<dbReference type="AlphaFoldDB" id="X1LF07"/>
<evidence type="ECO:0000259" key="16">
    <source>
        <dbReference type="Pfam" id="PF00275"/>
    </source>
</evidence>
<keyword evidence="9" id="KW-0961">Cell wall biogenesis/degradation</keyword>
<evidence type="ECO:0000313" key="17">
    <source>
        <dbReference type="EMBL" id="GAI04426.1"/>
    </source>
</evidence>
<evidence type="ECO:0000256" key="5">
    <source>
        <dbReference type="ARBA" id="ARBA00022679"/>
    </source>
</evidence>
<keyword evidence="6" id="KW-0133">Cell shape</keyword>
<keyword evidence="8" id="KW-0131">Cell cycle</keyword>
<dbReference type="GO" id="GO:0008760">
    <property type="term" value="F:UDP-N-acetylglucosamine 1-carboxyvinyltransferase activity"/>
    <property type="evidence" value="ECO:0007669"/>
    <property type="project" value="UniProtKB-EC"/>
</dbReference>
<comment type="similarity">
    <text evidence="10">Belongs to the EPSP synthase family. MurA subfamily.</text>
</comment>
<evidence type="ECO:0000256" key="1">
    <source>
        <dbReference type="ARBA" id="ARBA00004496"/>
    </source>
</evidence>
<dbReference type="SUPFAM" id="SSF55205">
    <property type="entry name" value="EPT/RTPC-like"/>
    <property type="match status" value="1"/>
</dbReference>
<evidence type="ECO:0000256" key="10">
    <source>
        <dbReference type="ARBA" id="ARBA00038367"/>
    </source>
</evidence>
<evidence type="ECO:0000256" key="4">
    <source>
        <dbReference type="ARBA" id="ARBA00022618"/>
    </source>
</evidence>
<comment type="caution">
    <text evidence="17">The sequence shown here is derived from an EMBL/GenBank/DDBJ whole genome shotgun (WGS) entry which is preliminary data.</text>
</comment>
<dbReference type="GO" id="GO:0071555">
    <property type="term" value="P:cell wall organization"/>
    <property type="evidence" value="ECO:0007669"/>
    <property type="project" value="UniProtKB-KW"/>
</dbReference>
<organism evidence="17">
    <name type="scientific">marine sediment metagenome</name>
    <dbReference type="NCBI Taxonomy" id="412755"/>
    <lineage>
        <taxon>unclassified sequences</taxon>
        <taxon>metagenomes</taxon>
        <taxon>ecological metagenomes</taxon>
    </lineage>
</organism>
<dbReference type="InterPro" id="IPR013792">
    <property type="entry name" value="RNA3'P_cycl/enolpyr_Trfase_a/b"/>
</dbReference>
<name>X1LF07_9ZZZZ</name>
<evidence type="ECO:0000256" key="14">
    <source>
        <dbReference type="ARBA" id="ARBA00042842"/>
    </source>
</evidence>
<accession>X1LF07</accession>
<comment type="subcellular location">
    <subcellularLocation>
        <location evidence="1">Cytoplasm</location>
    </subcellularLocation>
</comment>
<evidence type="ECO:0000256" key="3">
    <source>
        <dbReference type="ARBA" id="ARBA00022490"/>
    </source>
</evidence>
<dbReference type="PANTHER" id="PTHR43783:SF1">
    <property type="entry name" value="UDP-N-ACETYLGLUCOSAMINE 1-CARBOXYVINYLTRANSFERASE"/>
    <property type="match status" value="1"/>
</dbReference>
<evidence type="ECO:0000256" key="7">
    <source>
        <dbReference type="ARBA" id="ARBA00022984"/>
    </source>
</evidence>
<keyword evidence="5" id="KW-0808">Transferase</keyword>
<keyword evidence="3" id="KW-0963">Cytoplasm</keyword>
<evidence type="ECO:0000256" key="15">
    <source>
        <dbReference type="ARBA" id="ARBA00047527"/>
    </source>
</evidence>
<dbReference type="Pfam" id="PF00275">
    <property type="entry name" value="EPSP_synthase"/>
    <property type="match status" value="1"/>
</dbReference>
<protein>
    <recommendedName>
        <fullName evidence="12">UDP-N-acetylglucosamine 1-carboxyvinyltransferase</fullName>
        <ecNumber evidence="11">2.5.1.7</ecNumber>
    </recommendedName>
    <alternativeName>
        <fullName evidence="13">Enoylpyruvate transferase</fullName>
    </alternativeName>
    <alternativeName>
        <fullName evidence="14">UDP-N-acetylglucosamine enolpyruvyl transferase</fullName>
    </alternativeName>
</protein>
<evidence type="ECO:0000256" key="8">
    <source>
        <dbReference type="ARBA" id="ARBA00023306"/>
    </source>
</evidence>
<evidence type="ECO:0000256" key="11">
    <source>
        <dbReference type="ARBA" id="ARBA00039108"/>
    </source>
</evidence>
<dbReference type="EC" id="2.5.1.7" evidence="11"/>
<evidence type="ECO:0000256" key="2">
    <source>
        <dbReference type="ARBA" id="ARBA00004752"/>
    </source>
</evidence>
<comment type="catalytic activity">
    <reaction evidence="15">
        <text>phosphoenolpyruvate + UDP-N-acetyl-alpha-D-glucosamine = UDP-N-acetyl-3-O-(1-carboxyvinyl)-alpha-D-glucosamine + phosphate</text>
        <dbReference type="Rhea" id="RHEA:18681"/>
        <dbReference type="ChEBI" id="CHEBI:43474"/>
        <dbReference type="ChEBI" id="CHEBI:57705"/>
        <dbReference type="ChEBI" id="CHEBI:58702"/>
        <dbReference type="ChEBI" id="CHEBI:68483"/>
        <dbReference type="EC" id="2.5.1.7"/>
    </reaction>
</comment>
<evidence type="ECO:0000256" key="13">
    <source>
        <dbReference type="ARBA" id="ARBA00042443"/>
    </source>
</evidence>
<dbReference type="InterPro" id="IPR036968">
    <property type="entry name" value="Enolpyruvate_Tfrase_sf"/>
</dbReference>
<comment type="pathway">
    <text evidence="2">Cell wall biogenesis; peptidoglycan biosynthesis.</text>
</comment>
<feature type="non-terminal residue" evidence="17">
    <location>
        <position position="1"/>
    </location>
</feature>
<feature type="domain" description="Enolpyruvate transferase" evidence="16">
    <location>
        <begin position="5"/>
        <end position="124"/>
    </location>
</feature>
<dbReference type="InterPro" id="IPR001986">
    <property type="entry name" value="Enolpyruvate_Tfrase_dom"/>
</dbReference>
<dbReference type="GO" id="GO:0005737">
    <property type="term" value="C:cytoplasm"/>
    <property type="evidence" value="ECO:0007669"/>
    <property type="project" value="UniProtKB-SubCell"/>
</dbReference>
<proteinExistence type="inferred from homology"/>
<dbReference type="InterPro" id="IPR050068">
    <property type="entry name" value="MurA_subfamily"/>
</dbReference>
<gene>
    <name evidence="17" type="ORF">S06H3_11919</name>
</gene>
<keyword evidence="4" id="KW-0132">Cell division</keyword>
<dbReference type="GO" id="GO:0051301">
    <property type="term" value="P:cell division"/>
    <property type="evidence" value="ECO:0007669"/>
    <property type="project" value="UniProtKB-KW"/>
</dbReference>
<evidence type="ECO:0000256" key="12">
    <source>
        <dbReference type="ARBA" id="ARBA00039754"/>
    </source>
</evidence>
<reference evidence="17" key="1">
    <citation type="journal article" date="2014" name="Front. Microbiol.">
        <title>High frequency of phylogenetically diverse reductive dehalogenase-homologous genes in deep subseafloor sedimentary metagenomes.</title>
        <authorList>
            <person name="Kawai M."/>
            <person name="Futagami T."/>
            <person name="Toyoda A."/>
            <person name="Takaki Y."/>
            <person name="Nishi S."/>
            <person name="Hori S."/>
            <person name="Arai W."/>
            <person name="Tsubouchi T."/>
            <person name="Morono Y."/>
            <person name="Uchiyama I."/>
            <person name="Ito T."/>
            <person name="Fujiyama A."/>
            <person name="Inagaki F."/>
            <person name="Takami H."/>
        </authorList>
    </citation>
    <scope>NUCLEOTIDE SEQUENCE</scope>
    <source>
        <strain evidence="17">Expedition CK06-06</strain>
    </source>
</reference>
<keyword evidence="7" id="KW-0573">Peptidoglycan synthesis</keyword>
<sequence length="134" mass="14791">FGATNLKPGKVQALPYPGFPTDLLPLVVPLLTQAVGKSLIHDPLYDHRFNYIQELRKMGADIEIVDPHRAIIFGMTPLSGVTIESWDIRAGASLVVAGLMAQGTTVIENVEQIDRGYEKIEERLQKLGADIKRI</sequence>
<dbReference type="Gene3D" id="3.65.10.10">
    <property type="entry name" value="Enolpyruvate transferase domain"/>
    <property type="match status" value="1"/>
</dbReference>
<evidence type="ECO:0000256" key="9">
    <source>
        <dbReference type="ARBA" id="ARBA00023316"/>
    </source>
</evidence>